<name>A0A7R6FIW8_9ACTN</name>
<dbReference type="EMBL" id="KY313600">
    <property type="protein sequence ID" value="AUV64149.1"/>
    <property type="molecule type" value="Genomic_DNA"/>
</dbReference>
<evidence type="ECO:0000313" key="1">
    <source>
        <dbReference type="EMBL" id="AUV64149.1"/>
    </source>
</evidence>
<accession>A0A7R6FIW8</accession>
<reference evidence="1" key="1">
    <citation type="submission" date="2016-12" db="EMBL/GenBank/DDBJ databases">
        <title>Gene cluster of aristeromycin and coformycin.</title>
        <authorList>
            <person name="Chen W."/>
            <person name="Xu G."/>
        </authorList>
    </citation>
    <scope>NUCLEOTIDE SEQUENCE</scope>
    <source>
        <strain evidence="1">JCM 5028</strain>
    </source>
</reference>
<sequence>MPLVPGLAAVGGGGLGGVARFRVPRPLAVRVGPLVPARHGMLPSAADADSGRLSAPRWPASRTVEAPGTRFKNACLRRSAENRALPLIIGCARIRRRPPPG</sequence>
<organism evidence="1">
    <name type="scientific">Streptomyces citricolor</name>
    <dbReference type="NCBI Taxonomy" id="212427"/>
    <lineage>
        <taxon>Bacteria</taxon>
        <taxon>Bacillati</taxon>
        <taxon>Actinomycetota</taxon>
        <taxon>Actinomycetes</taxon>
        <taxon>Kitasatosporales</taxon>
        <taxon>Streptomycetaceae</taxon>
        <taxon>Streptomyces</taxon>
    </lineage>
</organism>
<proteinExistence type="predicted"/>
<dbReference type="AlphaFoldDB" id="A0A7R6FIW8"/>
<protein>
    <submittedName>
        <fullName evidence="1">Uncharacterized protein</fullName>
    </submittedName>
</protein>